<organism evidence="2 3">
    <name type="scientific">Tachysurus vachellii</name>
    <name type="common">Darkbarbel catfish</name>
    <name type="synonym">Pelteobagrus vachellii</name>
    <dbReference type="NCBI Taxonomy" id="175792"/>
    <lineage>
        <taxon>Eukaryota</taxon>
        <taxon>Metazoa</taxon>
        <taxon>Chordata</taxon>
        <taxon>Craniata</taxon>
        <taxon>Vertebrata</taxon>
        <taxon>Euteleostomi</taxon>
        <taxon>Actinopterygii</taxon>
        <taxon>Neopterygii</taxon>
        <taxon>Teleostei</taxon>
        <taxon>Ostariophysi</taxon>
        <taxon>Siluriformes</taxon>
        <taxon>Bagridae</taxon>
        <taxon>Tachysurus</taxon>
    </lineage>
</organism>
<dbReference type="Proteomes" id="UP001187315">
    <property type="component" value="Unassembled WGS sequence"/>
</dbReference>
<proteinExistence type="predicted"/>
<reference evidence="2" key="1">
    <citation type="submission" date="2023-08" db="EMBL/GenBank/DDBJ databases">
        <title>Pelteobagrus vachellii genome.</title>
        <authorList>
            <person name="Liu H."/>
        </authorList>
    </citation>
    <scope>NUCLEOTIDE SEQUENCE</scope>
    <source>
        <strain evidence="2">PRFRI_2022a</strain>
        <tissue evidence="2">Muscle</tissue>
    </source>
</reference>
<keyword evidence="3" id="KW-1185">Reference proteome</keyword>
<feature type="compositionally biased region" description="Basic and acidic residues" evidence="1">
    <location>
        <begin position="1"/>
        <end position="25"/>
    </location>
</feature>
<sequence>MPGSKREKARRRQQERWIKSDEDRVQGATTPRIETYPTLPRSPRAQQGLDVALALAQKSRGRGARRCVARLPGNRHSGVGMSLLCLRTCTHRIRDVAV</sequence>
<evidence type="ECO:0000256" key="1">
    <source>
        <dbReference type="SAM" id="MobiDB-lite"/>
    </source>
</evidence>
<gene>
    <name evidence="2" type="ORF">Q7C36_010909</name>
</gene>
<evidence type="ECO:0000313" key="2">
    <source>
        <dbReference type="EMBL" id="KAK2846055.1"/>
    </source>
</evidence>
<accession>A0AA88MWI3</accession>
<protein>
    <submittedName>
        <fullName evidence="2">Uncharacterized protein</fullName>
    </submittedName>
</protein>
<evidence type="ECO:0000313" key="3">
    <source>
        <dbReference type="Proteomes" id="UP001187315"/>
    </source>
</evidence>
<dbReference type="EMBL" id="JAVHJS010000010">
    <property type="protein sequence ID" value="KAK2846055.1"/>
    <property type="molecule type" value="Genomic_DNA"/>
</dbReference>
<name>A0AA88MWI3_TACVA</name>
<dbReference type="AlphaFoldDB" id="A0AA88MWI3"/>
<comment type="caution">
    <text evidence="2">The sequence shown here is derived from an EMBL/GenBank/DDBJ whole genome shotgun (WGS) entry which is preliminary data.</text>
</comment>
<feature type="region of interest" description="Disordered" evidence="1">
    <location>
        <begin position="1"/>
        <end position="44"/>
    </location>
</feature>